<dbReference type="AlphaFoldDB" id="A0A1I7YTE1"/>
<organism evidence="2 3">
    <name type="scientific">Steinernema glaseri</name>
    <dbReference type="NCBI Taxonomy" id="37863"/>
    <lineage>
        <taxon>Eukaryota</taxon>
        <taxon>Metazoa</taxon>
        <taxon>Ecdysozoa</taxon>
        <taxon>Nematoda</taxon>
        <taxon>Chromadorea</taxon>
        <taxon>Rhabditida</taxon>
        <taxon>Tylenchina</taxon>
        <taxon>Panagrolaimomorpha</taxon>
        <taxon>Strongyloidoidea</taxon>
        <taxon>Steinernematidae</taxon>
        <taxon>Steinernema</taxon>
    </lineage>
</organism>
<proteinExistence type="predicted"/>
<evidence type="ECO:0000313" key="3">
    <source>
        <dbReference type="WBParaSite" id="L893_g1965.t1"/>
    </source>
</evidence>
<evidence type="ECO:0000313" key="2">
    <source>
        <dbReference type="Proteomes" id="UP000095287"/>
    </source>
</evidence>
<dbReference type="Proteomes" id="UP000095287">
    <property type="component" value="Unplaced"/>
</dbReference>
<evidence type="ECO:0000256" key="1">
    <source>
        <dbReference type="SAM" id="MobiDB-lite"/>
    </source>
</evidence>
<reference evidence="3" key="1">
    <citation type="submission" date="2016-11" db="UniProtKB">
        <authorList>
            <consortium name="WormBaseParasite"/>
        </authorList>
    </citation>
    <scope>IDENTIFICATION</scope>
</reference>
<sequence>MTRHGPFSDHPMALSTIEEERLSGRSSSQWTPEEVNMTVTVNRPIRSAIPSGLVDLPAAPLSQVEEEFGSFRSDALNAIEEEEKKHELTNKFFIPDGAPIVQRKENSWEPSVLIDNSPVKQDTPKRRSILEERHVVNQLSPKKKNMQSTAEEPTGQPVNYVDAMMSYSETVVDPQNTSVPFQSTPVATRFGNGGSRIRGRNILAQKMFDGINESQIPTSIVEGANESYASRKGGQPVGRAESIRNLSLASSRPSMLPSDSTIDKALDSGADATTFLAELKAKRAQRAAMRASARQTLESYRNASSVREYERHDSLVRTMNLESRPASQGTVRDATFLPSQSGRLLSKNTSIANTTMKKVVGAVTIGDKVYELVERSK</sequence>
<keyword evidence="2" id="KW-1185">Reference proteome</keyword>
<feature type="compositionally biased region" description="Polar residues" evidence="1">
    <location>
        <begin position="24"/>
        <end position="33"/>
    </location>
</feature>
<name>A0A1I7YTE1_9BILA</name>
<protein>
    <submittedName>
        <fullName evidence="3">LsmAD domain-containing protein</fullName>
    </submittedName>
</protein>
<accession>A0A1I7YTE1</accession>
<dbReference type="WBParaSite" id="L893_g1965.t1">
    <property type="protein sequence ID" value="L893_g1965.t1"/>
    <property type="gene ID" value="L893_g1965"/>
</dbReference>
<feature type="region of interest" description="Disordered" evidence="1">
    <location>
        <begin position="1"/>
        <end position="33"/>
    </location>
</feature>